<dbReference type="AlphaFoldDB" id="A0A8D8X583"/>
<accession>A0A8D8X583</accession>
<reference evidence="2" key="1">
    <citation type="submission" date="2021-05" db="EMBL/GenBank/DDBJ databases">
        <authorList>
            <person name="Alioto T."/>
            <person name="Alioto T."/>
            <person name="Gomez Garrido J."/>
        </authorList>
    </citation>
    <scope>NUCLEOTIDE SEQUENCE</scope>
</reference>
<protein>
    <submittedName>
        <fullName evidence="2">Uncharacterized protein</fullName>
    </submittedName>
</protein>
<evidence type="ECO:0000256" key="1">
    <source>
        <dbReference type="SAM" id="Phobius"/>
    </source>
</evidence>
<organism evidence="2">
    <name type="scientific">Cacopsylla melanoneura</name>
    <dbReference type="NCBI Taxonomy" id="428564"/>
    <lineage>
        <taxon>Eukaryota</taxon>
        <taxon>Metazoa</taxon>
        <taxon>Ecdysozoa</taxon>
        <taxon>Arthropoda</taxon>
        <taxon>Hexapoda</taxon>
        <taxon>Insecta</taxon>
        <taxon>Pterygota</taxon>
        <taxon>Neoptera</taxon>
        <taxon>Paraneoptera</taxon>
        <taxon>Hemiptera</taxon>
        <taxon>Sternorrhyncha</taxon>
        <taxon>Psylloidea</taxon>
        <taxon>Psyllidae</taxon>
        <taxon>Psyllinae</taxon>
        <taxon>Cacopsylla</taxon>
    </lineage>
</organism>
<keyword evidence="1" id="KW-0472">Membrane</keyword>
<name>A0A8D8X583_9HEMI</name>
<keyword evidence="1" id="KW-0812">Transmembrane</keyword>
<dbReference type="EMBL" id="HBUF01258710">
    <property type="protein sequence ID" value="CAG6682309.1"/>
    <property type="molecule type" value="Transcribed_RNA"/>
</dbReference>
<evidence type="ECO:0000313" key="2">
    <source>
        <dbReference type="EMBL" id="CAG6682309.1"/>
    </source>
</evidence>
<feature type="transmembrane region" description="Helical" evidence="1">
    <location>
        <begin position="20"/>
        <end position="46"/>
    </location>
</feature>
<keyword evidence="1" id="KW-1133">Transmembrane helix</keyword>
<proteinExistence type="predicted"/>
<sequence length="110" mass="12575">MSKMLRSANVAHHSYTDLDFLYTLPLPSFLSIPLCLLFFLPLFHYFCSSPFTPLSLSPHSLPSPALKIQFPNLATGWKRRSRVVGIWWRRVGKSVGWKRQEGKLLGSRGD</sequence>